<dbReference type="PRINTS" id="PR00899">
    <property type="entry name" value="GPCRSTE3"/>
</dbReference>
<name>A0A4Y7PIZ3_9AGAM</name>
<evidence type="ECO:0000256" key="4">
    <source>
        <dbReference type="ARBA" id="ARBA00022692"/>
    </source>
</evidence>
<dbReference type="GO" id="GO:0000750">
    <property type="term" value="P:pheromone-dependent signal transduction involved in conjugation with cellular fusion"/>
    <property type="evidence" value="ECO:0007669"/>
    <property type="project" value="TreeGrafter"/>
</dbReference>
<dbReference type="VEuPathDB" id="FungiDB:BD410DRAFT_733253"/>
<evidence type="ECO:0000256" key="2">
    <source>
        <dbReference type="ARBA" id="ARBA00011085"/>
    </source>
</evidence>
<evidence type="ECO:0000256" key="8">
    <source>
        <dbReference type="ARBA" id="ARBA00023170"/>
    </source>
</evidence>
<evidence type="ECO:0000313" key="11">
    <source>
        <dbReference type="EMBL" id="TDL15048.1"/>
    </source>
</evidence>
<protein>
    <submittedName>
        <fullName evidence="11">STE3-domain-containing protein</fullName>
    </submittedName>
</protein>
<feature type="transmembrane region" description="Helical" evidence="10">
    <location>
        <begin position="199"/>
        <end position="226"/>
    </location>
</feature>
<keyword evidence="4 10" id="KW-0812">Transmembrane</keyword>
<dbReference type="Pfam" id="PF02076">
    <property type="entry name" value="STE3"/>
    <property type="match status" value="1"/>
</dbReference>
<comment type="subcellular location">
    <subcellularLocation>
        <location evidence="1">Membrane</location>
        <topology evidence="1">Multi-pass membrane protein</topology>
    </subcellularLocation>
</comment>
<keyword evidence="3" id="KW-0589">Pheromone response</keyword>
<dbReference type="GO" id="GO:0004934">
    <property type="term" value="F:mating-type alpha-factor pheromone receptor activity"/>
    <property type="evidence" value="ECO:0007669"/>
    <property type="project" value="InterPro"/>
</dbReference>
<feature type="transmembrane region" description="Helical" evidence="10">
    <location>
        <begin position="6"/>
        <end position="29"/>
    </location>
</feature>
<dbReference type="OrthoDB" id="2874149at2759"/>
<evidence type="ECO:0000256" key="5">
    <source>
        <dbReference type="ARBA" id="ARBA00022989"/>
    </source>
</evidence>
<proteinExistence type="inferred from homology"/>
<evidence type="ECO:0000256" key="6">
    <source>
        <dbReference type="ARBA" id="ARBA00023040"/>
    </source>
</evidence>
<keyword evidence="6" id="KW-0297">G-protein coupled receptor</keyword>
<evidence type="ECO:0000256" key="3">
    <source>
        <dbReference type="ARBA" id="ARBA00022507"/>
    </source>
</evidence>
<gene>
    <name evidence="11" type="ORF">BD410DRAFT_733253</name>
</gene>
<sequence length="435" mass="49945">MAPLHPTYPAFPIMAFLGFITPLVPLTWIGTDNTGVIMYAIWISLACLDRFINSIMWYGNTLNPTPIYCDISSRFVIGVSVAIPAASMCIIRRLYLISSMKYFLADARQKIRALIEDLLICVGIPILQMSGHRFDILEDIGCVPFPYNVWPTYLITYSWPLILGLIGMIYGALVLRIIFRKRRELNELLTHESIPRHHYNRLVIFACVPMCFTTALAIVVIILNLITETVFPYRGWADTHAHYSRVHQVPAILWRANPRLEMILELNQWSLILCSTVFFCFFGFSGEAMKAYRKAFWTVAGGLGFTQKDAQLTPLTTSRYTCLQNLIEFSNALIFPSVGNDERHQMWLRSQIFVTCLFSRGLYMLSNLCMQIQQGTHRLSPSASKLTNTTKMAVPKMDKALRHRGIFLRHVQTLSMEMFESRRRKYVVLLLECVQ</sequence>
<dbReference type="CDD" id="cd14966">
    <property type="entry name" value="7tmD_STE3"/>
    <property type="match status" value="1"/>
</dbReference>
<evidence type="ECO:0000313" key="12">
    <source>
        <dbReference type="Proteomes" id="UP000294933"/>
    </source>
</evidence>
<feature type="transmembrane region" description="Helical" evidence="10">
    <location>
        <begin position="71"/>
        <end position="91"/>
    </location>
</feature>
<dbReference type="Proteomes" id="UP000294933">
    <property type="component" value="Unassembled WGS sequence"/>
</dbReference>
<keyword evidence="8" id="KW-0675">Receptor</keyword>
<evidence type="ECO:0000256" key="9">
    <source>
        <dbReference type="ARBA" id="ARBA00023224"/>
    </source>
</evidence>
<feature type="transmembrane region" description="Helical" evidence="10">
    <location>
        <begin position="157"/>
        <end position="179"/>
    </location>
</feature>
<organism evidence="11 12">
    <name type="scientific">Rickenella mellea</name>
    <dbReference type="NCBI Taxonomy" id="50990"/>
    <lineage>
        <taxon>Eukaryota</taxon>
        <taxon>Fungi</taxon>
        <taxon>Dikarya</taxon>
        <taxon>Basidiomycota</taxon>
        <taxon>Agaricomycotina</taxon>
        <taxon>Agaricomycetes</taxon>
        <taxon>Hymenochaetales</taxon>
        <taxon>Rickenellaceae</taxon>
        <taxon>Rickenella</taxon>
    </lineage>
</organism>
<dbReference type="GO" id="GO:0005886">
    <property type="term" value="C:plasma membrane"/>
    <property type="evidence" value="ECO:0007669"/>
    <property type="project" value="TreeGrafter"/>
</dbReference>
<keyword evidence="5 10" id="KW-1133">Transmembrane helix</keyword>
<dbReference type="InterPro" id="IPR001499">
    <property type="entry name" value="GPCR_STE3"/>
</dbReference>
<dbReference type="InterPro" id="IPR000481">
    <property type="entry name" value="GPCR_Pheromne_B_alpha_rcpt"/>
</dbReference>
<keyword evidence="7 10" id="KW-0472">Membrane</keyword>
<accession>A0A4Y7PIZ3</accession>
<feature type="transmembrane region" description="Helical" evidence="10">
    <location>
        <begin position="36"/>
        <end position="59"/>
    </location>
</feature>
<dbReference type="AlphaFoldDB" id="A0A4Y7PIZ3"/>
<dbReference type="PRINTS" id="PR00901">
    <property type="entry name" value="PHEROMONEBAR"/>
</dbReference>
<evidence type="ECO:0000256" key="10">
    <source>
        <dbReference type="SAM" id="Phobius"/>
    </source>
</evidence>
<reference evidence="11 12" key="1">
    <citation type="submission" date="2018-06" db="EMBL/GenBank/DDBJ databases">
        <title>A transcriptomic atlas of mushroom development highlights an independent origin of complex multicellularity.</title>
        <authorList>
            <consortium name="DOE Joint Genome Institute"/>
            <person name="Krizsan K."/>
            <person name="Almasi E."/>
            <person name="Merenyi Z."/>
            <person name="Sahu N."/>
            <person name="Viragh M."/>
            <person name="Koszo T."/>
            <person name="Mondo S."/>
            <person name="Kiss B."/>
            <person name="Balint B."/>
            <person name="Kues U."/>
            <person name="Barry K."/>
            <person name="Hegedus J.C."/>
            <person name="Henrissat B."/>
            <person name="Johnson J."/>
            <person name="Lipzen A."/>
            <person name="Ohm R."/>
            <person name="Nagy I."/>
            <person name="Pangilinan J."/>
            <person name="Yan J."/>
            <person name="Xiong Y."/>
            <person name="Grigoriev I.V."/>
            <person name="Hibbett D.S."/>
            <person name="Nagy L.G."/>
        </authorList>
    </citation>
    <scope>NUCLEOTIDE SEQUENCE [LARGE SCALE GENOMIC DNA]</scope>
    <source>
        <strain evidence="11 12">SZMC22713</strain>
    </source>
</reference>
<dbReference type="PANTHER" id="PTHR28097:SF1">
    <property type="entry name" value="PHEROMONE A FACTOR RECEPTOR"/>
    <property type="match status" value="1"/>
</dbReference>
<comment type="similarity">
    <text evidence="2">Belongs to the G-protein coupled receptor 4 family.</text>
</comment>
<evidence type="ECO:0000256" key="1">
    <source>
        <dbReference type="ARBA" id="ARBA00004141"/>
    </source>
</evidence>
<evidence type="ECO:0000256" key="7">
    <source>
        <dbReference type="ARBA" id="ARBA00023136"/>
    </source>
</evidence>
<dbReference type="PANTHER" id="PTHR28097">
    <property type="entry name" value="PHEROMONE A FACTOR RECEPTOR"/>
    <property type="match status" value="1"/>
</dbReference>
<keyword evidence="9" id="KW-0807">Transducer</keyword>
<dbReference type="EMBL" id="ML170293">
    <property type="protein sequence ID" value="TDL15048.1"/>
    <property type="molecule type" value="Genomic_DNA"/>
</dbReference>
<feature type="transmembrane region" description="Helical" evidence="10">
    <location>
        <begin position="266"/>
        <end position="284"/>
    </location>
</feature>
<keyword evidence="12" id="KW-1185">Reference proteome</keyword>